<gene>
    <name evidence="6" type="ORF">BZG36_04550</name>
</gene>
<dbReference type="InterPro" id="IPR027038">
    <property type="entry name" value="RanGap"/>
</dbReference>
<dbReference type="GO" id="GO:0048471">
    <property type="term" value="C:perinuclear region of cytoplasm"/>
    <property type="evidence" value="ECO:0007669"/>
    <property type="project" value="TreeGrafter"/>
</dbReference>
<feature type="compositionally biased region" description="Low complexity" evidence="4">
    <location>
        <begin position="183"/>
        <end position="193"/>
    </location>
</feature>
<dbReference type="Pfam" id="PF13516">
    <property type="entry name" value="LRR_6"/>
    <property type="match status" value="2"/>
</dbReference>
<dbReference type="InterPro" id="IPR032675">
    <property type="entry name" value="LRR_dom_sf"/>
</dbReference>
<feature type="region of interest" description="Disordered" evidence="4">
    <location>
        <begin position="183"/>
        <end position="235"/>
    </location>
</feature>
<organism evidence="6 7">
    <name type="scientific">Bifiguratus adelaidae</name>
    <dbReference type="NCBI Taxonomy" id="1938954"/>
    <lineage>
        <taxon>Eukaryota</taxon>
        <taxon>Fungi</taxon>
        <taxon>Fungi incertae sedis</taxon>
        <taxon>Mucoromycota</taxon>
        <taxon>Mucoromycotina</taxon>
        <taxon>Endogonomycetes</taxon>
        <taxon>Endogonales</taxon>
        <taxon>Endogonales incertae sedis</taxon>
        <taxon>Bifiguratus</taxon>
    </lineage>
</organism>
<feature type="compositionally biased region" description="Polar residues" evidence="4">
    <location>
        <begin position="219"/>
        <end position="235"/>
    </location>
</feature>
<dbReference type="PANTHER" id="PTHR24113">
    <property type="entry name" value="RAN GTPASE-ACTIVATING PROTEIN 1"/>
    <property type="match status" value="1"/>
</dbReference>
<reference evidence="6 7" key="1">
    <citation type="journal article" date="2017" name="Mycologia">
        <title>Bifiguratus adelaidae, gen. et sp. nov., a new member of Mucoromycotina in endophytic and soil-dwelling habitats.</title>
        <authorList>
            <person name="Torres-Cruz T.J."/>
            <person name="Billingsley Tobias T.L."/>
            <person name="Almatruk M."/>
            <person name="Hesse C."/>
            <person name="Kuske C.R."/>
            <person name="Desiro A."/>
            <person name="Benucci G.M."/>
            <person name="Bonito G."/>
            <person name="Stajich J.E."/>
            <person name="Dunlap C."/>
            <person name="Arnold A.E."/>
            <person name="Porras-Alfaro A."/>
        </authorList>
    </citation>
    <scope>NUCLEOTIDE SEQUENCE [LARGE SCALE GENOMIC DNA]</scope>
    <source>
        <strain evidence="6 7">AZ0501</strain>
    </source>
</reference>
<dbReference type="GO" id="GO:0043130">
    <property type="term" value="F:ubiquitin binding"/>
    <property type="evidence" value="ECO:0007669"/>
    <property type="project" value="InterPro"/>
</dbReference>
<dbReference type="GO" id="GO:0005096">
    <property type="term" value="F:GTPase activator activity"/>
    <property type="evidence" value="ECO:0007669"/>
    <property type="project" value="UniProtKB-KW"/>
</dbReference>
<accession>A0A261XV66</accession>
<feature type="region of interest" description="Disordered" evidence="4">
    <location>
        <begin position="931"/>
        <end position="982"/>
    </location>
</feature>
<evidence type="ECO:0000256" key="1">
    <source>
        <dbReference type="ARBA" id="ARBA00022468"/>
    </source>
</evidence>
<feature type="compositionally biased region" description="Basic and acidic residues" evidence="4">
    <location>
        <begin position="40"/>
        <end position="56"/>
    </location>
</feature>
<dbReference type="PANTHER" id="PTHR24113:SF12">
    <property type="entry name" value="RAN GTPASE-ACTIVATING PROTEIN 1"/>
    <property type="match status" value="1"/>
</dbReference>
<feature type="region of interest" description="Disordered" evidence="4">
    <location>
        <begin position="1"/>
        <end position="119"/>
    </location>
</feature>
<dbReference type="GO" id="GO:0006913">
    <property type="term" value="P:nucleocytoplasmic transport"/>
    <property type="evidence" value="ECO:0007669"/>
    <property type="project" value="TreeGrafter"/>
</dbReference>
<feature type="domain" description="GAT" evidence="5">
    <location>
        <begin position="812"/>
        <end position="901"/>
    </location>
</feature>
<proteinExistence type="predicted"/>
<feature type="compositionally biased region" description="Polar residues" evidence="4">
    <location>
        <begin position="772"/>
        <end position="811"/>
    </location>
</feature>
<evidence type="ECO:0000259" key="5">
    <source>
        <dbReference type="PROSITE" id="PS50909"/>
    </source>
</evidence>
<dbReference type="GO" id="GO:0035091">
    <property type="term" value="F:phosphatidylinositol binding"/>
    <property type="evidence" value="ECO:0007669"/>
    <property type="project" value="InterPro"/>
</dbReference>
<dbReference type="SUPFAM" id="SSF52047">
    <property type="entry name" value="RNI-like"/>
    <property type="match status" value="1"/>
</dbReference>
<dbReference type="OrthoDB" id="120976at2759"/>
<dbReference type="GO" id="GO:0005634">
    <property type="term" value="C:nucleus"/>
    <property type="evidence" value="ECO:0007669"/>
    <property type="project" value="TreeGrafter"/>
</dbReference>
<feature type="compositionally biased region" description="Basic and acidic residues" evidence="4">
    <location>
        <begin position="21"/>
        <end position="30"/>
    </location>
</feature>
<dbReference type="AlphaFoldDB" id="A0A261XV66"/>
<dbReference type="GO" id="GO:0031267">
    <property type="term" value="F:small GTPase binding"/>
    <property type="evidence" value="ECO:0007669"/>
    <property type="project" value="TreeGrafter"/>
</dbReference>
<feature type="compositionally biased region" description="Basic and acidic residues" evidence="4">
    <location>
        <begin position="1"/>
        <end position="13"/>
    </location>
</feature>
<dbReference type="InterPro" id="IPR001611">
    <property type="entry name" value="Leu-rich_rpt"/>
</dbReference>
<dbReference type="SUPFAM" id="SSF89009">
    <property type="entry name" value="GAT-like domain"/>
    <property type="match status" value="1"/>
</dbReference>
<feature type="region of interest" description="Disordered" evidence="4">
    <location>
        <begin position="717"/>
        <end position="823"/>
    </location>
</feature>
<feature type="compositionally biased region" description="Polar residues" evidence="4">
    <location>
        <begin position="954"/>
        <end position="963"/>
    </location>
</feature>
<evidence type="ECO:0000313" key="6">
    <source>
        <dbReference type="EMBL" id="OZJ02233.1"/>
    </source>
</evidence>
<dbReference type="GO" id="GO:0005829">
    <property type="term" value="C:cytosol"/>
    <property type="evidence" value="ECO:0007669"/>
    <property type="project" value="TreeGrafter"/>
</dbReference>
<dbReference type="Proteomes" id="UP000242875">
    <property type="component" value="Unassembled WGS sequence"/>
</dbReference>
<feature type="compositionally biased region" description="Low complexity" evidence="4">
    <location>
        <begin position="105"/>
        <end position="119"/>
    </location>
</feature>
<dbReference type="InterPro" id="IPR038425">
    <property type="entry name" value="GAT_sf"/>
</dbReference>
<keyword evidence="1" id="KW-0343">GTPase activation</keyword>
<dbReference type="EMBL" id="MVBO01000174">
    <property type="protein sequence ID" value="OZJ02233.1"/>
    <property type="molecule type" value="Genomic_DNA"/>
</dbReference>
<name>A0A261XV66_9FUNG</name>
<evidence type="ECO:0000313" key="7">
    <source>
        <dbReference type="Proteomes" id="UP000242875"/>
    </source>
</evidence>
<keyword evidence="3" id="KW-0677">Repeat</keyword>
<dbReference type="Gene3D" id="1.20.58.160">
    <property type="match status" value="1"/>
</dbReference>
<sequence>MSQAGHDGRKGGDEGQIMTRLHSEHPHTDGEIDGNDEQTLTDHLDNKSSVGSKRDTLSPIATERANGICSTMSYRDHPTPTTPTGTPKKPPFDYDPRKKPAKGILKSSPSPTPKSSWLSTLNARIGGAVGDSAATSPTSGHGSDFIPLQASNPTSAASALLAKANPTTLLGFKKFINSSNKSSASLISSSQQKRPPPPPLQPFSSNSAGAHGSFDERNPQATHQIQDGPHSPTSLSARVLRKVRFSVGQLTTEYFPMQHSTTEEMKNMQVGSPKTQNAADYYTDVSTTPTEKPILSNNHSTESYTTAQILNFYISACKSREEHPKEAVVTAIKSSSDGRTLTHLDLSNVQVERSAFDPIADILTLKIGLTSLMLDGCGIDDEALKTLLHCILVSDTVTHLNLANNRKIKLNGFKYIAVYIRKSKSLQTLDLSNTPIDKKSIAYISEAITTSTSDPLRQTSLKTLLLDHCNLKTAQLEQLAVGVRKSTLETLSMRSSRILESAALWIGVMLRDYEDTNASDESSLGSFDAGRVWKQGLLHLDLRGNDIRRGVQYIAQSLRRNRSLASLCLAECKIDSVGCSELAMALKSNTDLKVLDLSRNHIASPNMEGVINLKSALLYNSSLAELRLMENDLTSEVAVTLAETLPDNVTLSRLDLSANPKIDLAGLIALAVSVKMNRTMVYLNVDIQRGNRDMGDYWRQIVAVCTRNTQEHDLQTVLLKDEPDASIKPLAPSPTPSRSSENGSITVSTTRMSLQDRLAAVTKGSARPGSPAFSQSKQTSPVMSEVIVQSPTQKKPTATQTASNHQGNTLTSEDEQVHEQVEEVTQRCVLLQDALDEEDISSDNQPANDTRIRDLYRQCQEAKTPLMAMIAKVQKDNNMQRLLAANDLLTDVTLRFEQQYVDRKPENTAARMLSSLAVDLSNIATRKASLDLSASPTSPAFSIGDDDEDDLTVNHPSNHTPSSLELLRKQKEEEEGETLKKARSMSLDLVDIE</sequence>
<evidence type="ECO:0000256" key="2">
    <source>
        <dbReference type="ARBA" id="ARBA00022614"/>
    </source>
</evidence>
<keyword evidence="2" id="KW-0433">Leucine-rich repeat</keyword>
<dbReference type="Pfam" id="PF03127">
    <property type="entry name" value="GAT"/>
    <property type="match status" value="1"/>
</dbReference>
<protein>
    <recommendedName>
        <fullName evidence="5">GAT domain-containing protein</fullName>
    </recommendedName>
</protein>
<dbReference type="Gene3D" id="3.80.10.10">
    <property type="entry name" value="Ribonuclease Inhibitor"/>
    <property type="match status" value="3"/>
</dbReference>
<dbReference type="InterPro" id="IPR004152">
    <property type="entry name" value="GAT_dom"/>
</dbReference>
<keyword evidence="7" id="KW-1185">Reference proteome</keyword>
<evidence type="ECO:0000256" key="3">
    <source>
        <dbReference type="ARBA" id="ARBA00022737"/>
    </source>
</evidence>
<comment type="caution">
    <text evidence="6">The sequence shown here is derived from an EMBL/GenBank/DDBJ whole genome shotgun (WGS) entry which is preliminary data.</text>
</comment>
<feature type="compositionally biased region" description="Polar residues" evidence="4">
    <location>
        <begin position="736"/>
        <end position="753"/>
    </location>
</feature>
<dbReference type="SMART" id="SM00368">
    <property type="entry name" value="LRR_RI"/>
    <property type="match status" value="7"/>
</dbReference>
<dbReference type="PROSITE" id="PS50909">
    <property type="entry name" value="GAT"/>
    <property type="match status" value="1"/>
</dbReference>
<evidence type="ECO:0000256" key="4">
    <source>
        <dbReference type="SAM" id="MobiDB-lite"/>
    </source>
</evidence>
<feature type="compositionally biased region" description="Basic and acidic residues" evidence="4">
    <location>
        <begin position="966"/>
        <end position="980"/>
    </location>
</feature>